<dbReference type="Pfam" id="PF08159">
    <property type="entry name" value="NUC153"/>
    <property type="match status" value="1"/>
</dbReference>
<feature type="domain" description="Nucleolar protein 10-like second" evidence="8">
    <location>
        <begin position="420"/>
        <end position="468"/>
    </location>
</feature>
<dbReference type="SUPFAM" id="SSF50978">
    <property type="entry name" value="WD40 repeat-like"/>
    <property type="match status" value="1"/>
</dbReference>
<protein>
    <submittedName>
        <fullName evidence="10">Uncharacterized protein</fullName>
    </submittedName>
</protein>
<dbReference type="Pfam" id="PF23097">
    <property type="entry name" value="NOL10_2nd"/>
    <property type="match status" value="1"/>
</dbReference>
<keyword evidence="3" id="KW-0853">WD repeat</keyword>
<feature type="compositionally biased region" description="Basic and acidic residues" evidence="6">
    <location>
        <begin position="759"/>
        <end position="775"/>
    </location>
</feature>
<evidence type="ECO:0000313" key="11">
    <source>
        <dbReference type="Proteomes" id="UP000308549"/>
    </source>
</evidence>
<evidence type="ECO:0000259" key="8">
    <source>
        <dbReference type="Pfam" id="PF23097"/>
    </source>
</evidence>
<dbReference type="InterPro" id="IPR036322">
    <property type="entry name" value="WD40_repeat_dom_sf"/>
</dbReference>
<dbReference type="GO" id="GO:0000462">
    <property type="term" value="P:maturation of SSU-rRNA from tricistronic rRNA transcript (SSU-rRNA, 5.8S rRNA, LSU-rRNA)"/>
    <property type="evidence" value="ECO:0007669"/>
    <property type="project" value="TreeGrafter"/>
</dbReference>
<dbReference type="OrthoDB" id="273340at2759"/>
<feature type="domain" description="Nucleolar protein 10-like N-terminal" evidence="9">
    <location>
        <begin position="19"/>
        <end position="401"/>
    </location>
</feature>
<reference evidence="10 11" key="1">
    <citation type="submission" date="2017-03" db="EMBL/GenBank/DDBJ databases">
        <title>Genomes of endolithic fungi from Antarctica.</title>
        <authorList>
            <person name="Coleine C."/>
            <person name="Masonjones S."/>
            <person name="Stajich J.E."/>
        </authorList>
    </citation>
    <scope>NUCLEOTIDE SEQUENCE [LARGE SCALE GENOMIC DNA]</scope>
    <source>
        <strain evidence="10 11">CCFEE 6315</strain>
    </source>
</reference>
<dbReference type="InterPro" id="IPR012580">
    <property type="entry name" value="NUC153"/>
</dbReference>
<dbReference type="GO" id="GO:0032040">
    <property type="term" value="C:small-subunit processome"/>
    <property type="evidence" value="ECO:0007669"/>
    <property type="project" value="TreeGrafter"/>
</dbReference>
<keyword evidence="11" id="KW-1185">Reference proteome</keyword>
<feature type="compositionally biased region" description="Polar residues" evidence="6">
    <location>
        <begin position="684"/>
        <end position="694"/>
    </location>
</feature>
<evidence type="ECO:0000256" key="6">
    <source>
        <dbReference type="SAM" id="MobiDB-lite"/>
    </source>
</evidence>
<accession>A0A4V6WJS3</accession>
<evidence type="ECO:0000259" key="7">
    <source>
        <dbReference type="Pfam" id="PF08159"/>
    </source>
</evidence>
<evidence type="ECO:0000256" key="1">
    <source>
        <dbReference type="ARBA" id="ARBA00004604"/>
    </source>
</evidence>
<comment type="similarity">
    <text evidence="2">Belongs to the WD repeat NOL10/ENP2 family.</text>
</comment>
<dbReference type="AlphaFoldDB" id="A0A4V6WJS3"/>
<evidence type="ECO:0000313" key="10">
    <source>
        <dbReference type="EMBL" id="TKA27369.1"/>
    </source>
</evidence>
<evidence type="ECO:0000256" key="2">
    <source>
        <dbReference type="ARBA" id="ARBA00005264"/>
    </source>
</evidence>
<feature type="compositionally biased region" description="Polar residues" evidence="6">
    <location>
        <begin position="581"/>
        <end position="590"/>
    </location>
</feature>
<feature type="compositionally biased region" description="Basic and acidic residues" evidence="6">
    <location>
        <begin position="695"/>
        <end position="705"/>
    </location>
</feature>
<dbReference type="InterPro" id="IPR040382">
    <property type="entry name" value="NOL10/Enp2"/>
</dbReference>
<feature type="region of interest" description="Disordered" evidence="6">
    <location>
        <begin position="522"/>
        <end position="558"/>
    </location>
</feature>
<feature type="compositionally biased region" description="Basic and acidic residues" evidence="6">
    <location>
        <begin position="638"/>
        <end position="650"/>
    </location>
</feature>
<keyword evidence="4" id="KW-0677">Repeat</keyword>
<dbReference type="InterPro" id="IPR015943">
    <property type="entry name" value="WD40/YVTN_repeat-like_dom_sf"/>
</dbReference>
<feature type="domain" description="NUC153" evidence="7">
    <location>
        <begin position="556"/>
        <end position="583"/>
    </location>
</feature>
<proteinExistence type="inferred from homology"/>
<keyword evidence="5" id="KW-0539">Nucleus</keyword>
<comment type="subcellular location">
    <subcellularLocation>
        <location evidence="1">Nucleus</location>
        <location evidence="1">Nucleolus</location>
    </subcellularLocation>
</comment>
<evidence type="ECO:0000256" key="5">
    <source>
        <dbReference type="ARBA" id="ARBA00023242"/>
    </source>
</evidence>
<gene>
    <name evidence="10" type="ORF">B0A50_04981</name>
</gene>
<feature type="region of interest" description="Disordered" evidence="6">
    <location>
        <begin position="573"/>
        <end position="784"/>
    </location>
</feature>
<evidence type="ECO:0000259" key="9">
    <source>
        <dbReference type="Pfam" id="PF23098"/>
    </source>
</evidence>
<evidence type="ECO:0000256" key="4">
    <source>
        <dbReference type="ARBA" id="ARBA00022737"/>
    </source>
</evidence>
<name>A0A4V6WJS3_9PEZI</name>
<dbReference type="InterPro" id="IPR056551">
    <property type="entry name" value="Beta-prop_NOL10_N"/>
</dbReference>
<dbReference type="Pfam" id="PF23098">
    <property type="entry name" value="Beta-prop_NOL10_N"/>
    <property type="match status" value="1"/>
</dbReference>
<evidence type="ECO:0000256" key="3">
    <source>
        <dbReference type="ARBA" id="ARBA00022574"/>
    </source>
</evidence>
<dbReference type="Proteomes" id="UP000308549">
    <property type="component" value="Unassembled WGS sequence"/>
</dbReference>
<feature type="compositionally biased region" description="Acidic residues" evidence="6">
    <location>
        <begin position="613"/>
        <end position="627"/>
    </location>
</feature>
<dbReference type="GO" id="GO:0030686">
    <property type="term" value="C:90S preribosome"/>
    <property type="evidence" value="ECO:0007669"/>
    <property type="project" value="TreeGrafter"/>
</dbReference>
<organism evidence="10 11">
    <name type="scientific">Salinomyces thailandicus</name>
    <dbReference type="NCBI Taxonomy" id="706561"/>
    <lineage>
        <taxon>Eukaryota</taxon>
        <taxon>Fungi</taxon>
        <taxon>Dikarya</taxon>
        <taxon>Ascomycota</taxon>
        <taxon>Pezizomycotina</taxon>
        <taxon>Dothideomycetes</taxon>
        <taxon>Dothideomycetidae</taxon>
        <taxon>Mycosphaerellales</taxon>
        <taxon>Teratosphaeriaceae</taxon>
        <taxon>Salinomyces</taxon>
    </lineage>
</organism>
<dbReference type="PANTHER" id="PTHR14927:SF0">
    <property type="entry name" value="NUCLEOLAR PROTEIN 10"/>
    <property type="match status" value="1"/>
</dbReference>
<dbReference type="PANTHER" id="PTHR14927">
    <property type="entry name" value="NUCLEOLAR PROTEIN 10"/>
    <property type="match status" value="1"/>
</dbReference>
<dbReference type="Gene3D" id="2.130.10.10">
    <property type="entry name" value="YVTN repeat-like/Quinoprotein amine dehydrogenase"/>
    <property type="match status" value="1"/>
</dbReference>
<dbReference type="EMBL" id="NAJL01000023">
    <property type="protein sequence ID" value="TKA27369.1"/>
    <property type="molecule type" value="Genomic_DNA"/>
</dbReference>
<dbReference type="InterPro" id="IPR056550">
    <property type="entry name" value="NOL10_2nd"/>
</dbReference>
<comment type="caution">
    <text evidence="10">The sequence shown here is derived from an EMBL/GenBank/DDBJ whole genome shotgun (WGS) entry which is preliminary data.</text>
</comment>
<sequence>MKLSNPSAVPVYTIAGASSARPLPDWLARKRKRSLKKDPEFANRIELLQDFEFEEASSCVRVSEDGEWVMSTGTYKPQMHVHYLPHLSLSYARHTNSLNQKFELLSSDYSKSIHLQTDRFLEFHTPGGLHYTTRIPRYGRDLKYNRRTAEALVPCVGVNADGNGEVFRLNLEIGRFMKGFEVDVGGDDFESMGGGALQGGIRTGSVNCAAVAEESHGLLAFGTSLGTVELWDTRSRNRISALGPPTSLQSTDLMDARPEMTALEFHRSGLNLATGSSNGIVHTYDLRSPVPLLRKDQGYDYPIQTLKYLDSTTRSSQSTASENLIMSADKRAIKIWDSQTGTHWTSVEPAVDLNHVEWVPDSGMFLTANEGRQQHSFFIPQLGPAPKWCAFLDNLVEEMAEDADDPNAFNAASSSAAGEVYDNYKFLDMKQLRELSLDHLIGQTNLLRPYMHGYFVAQQLYEQARLLTNPDVAQEQRQKSIQERINKERESRIRGNKKVAVKVNRRFAEKLQAREEANERRKAARVLKQGGDEAKAAAVESDAEAEEEKPEKPLLDNRFTAMFQNEDFEIDENSREFAMLNPSSVPTANGETRKRGLTAVEEDELDEHRRSDDDDSDGDSGDEDAEAEAAALRARQRQKPERPSESDSRKRIGNASYQKGGAGGKANRSRQQQSSAAGHKNDSSEPQMRVSSSAKDFKKQRERQSKSFGHLAAGLPERQRDVGGRGGVGGVVGEKQVTFAPEGRGGKRKVGGGGTGEGGARESYGRGPRDKERRSASGNVFRRM</sequence>